<dbReference type="OrthoDB" id="9893223at2"/>
<feature type="transmembrane region" description="Helical" evidence="1">
    <location>
        <begin position="16"/>
        <end position="38"/>
    </location>
</feature>
<gene>
    <name evidence="2" type="ORF">AZI85_15210</name>
</gene>
<proteinExistence type="predicted"/>
<keyword evidence="1" id="KW-0812">Transmembrane</keyword>
<dbReference type="EMBL" id="LUKF01000003">
    <property type="protein sequence ID" value="KYG70039.1"/>
    <property type="molecule type" value="Genomic_DNA"/>
</dbReference>
<dbReference type="AlphaFoldDB" id="A0A150WU81"/>
<keyword evidence="1" id="KW-1133">Transmembrane helix</keyword>
<evidence type="ECO:0000313" key="3">
    <source>
        <dbReference type="Proteomes" id="UP000075391"/>
    </source>
</evidence>
<organism evidence="2 3">
    <name type="scientific">Bdellovibrio bacteriovorus</name>
    <dbReference type="NCBI Taxonomy" id="959"/>
    <lineage>
        <taxon>Bacteria</taxon>
        <taxon>Pseudomonadati</taxon>
        <taxon>Bdellovibrionota</taxon>
        <taxon>Bdellovibrionia</taxon>
        <taxon>Bdellovibrionales</taxon>
        <taxon>Pseudobdellovibrionaceae</taxon>
        <taxon>Bdellovibrio</taxon>
    </lineage>
</organism>
<accession>A0A150WU81</accession>
<dbReference type="Proteomes" id="UP000075391">
    <property type="component" value="Unassembled WGS sequence"/>
</dbReference>
<dbReference type="RefSeq" id="WP_063242956.1">
    <property type="nucleotide sequence ID" value="NZ_LUKF01000003.1"/>
</dbReference>
<name>A0A150WU81_BDEBC</name>
<keyword evidence="1" id="KW-0472">Membrane</keyword>
<comment type="caution">
    <text evidence="2">The sequence shown here is derived from an EMBL/GenBank/DDBJ whole genome shotgun (WGS) entry which is preliminary data.</text>
</comment>
<evidence type="ECO:0000313" key="2">
    <source>
        <dbReference type="EMBL" id="KYG70039.1"/>
    </source>
</evidence>
<evidence type="ECO:0000256" key="1">
    <source>
        <dbReference type="SAM" id="Phobius"/>
    </source>
</evidence>
<reference evidence="2 3" key="1">
    <citation type="submission" date="2016-03" db="EMBL/GenBank/DDBJ databases">
        <authorList>
            <person name="Ploux O."/>
        </authorList>
    </citation>
    <scope>NUCLEOTIDE SEQUENCE [LARGE SCALE GENOMIC DNA]</scope>
    <source>
        <strain evidence="2 3">BER2</strain>
    </source>
</reference>
<sequence>MEEIRAVIGDQNMQNAFWLVVGSLVLSNAGLIASGVVSHFRKIRKMRRDIDTAWVEIRLLKKALADKEGEEK</sequence>
<protein>
    <submittedName>
        <fullName evidence="2">Uncharacterized protein</fullName>
    </submittedName>
</protein>